<dbReference type="InParanoid" id="A0A0D2VK38"/>
<dbReference type="Gene3D" id="3.40.630.30">
    <property type="match status" value="1"/>
</dbReference>
<dbReference type="Proteomes" id="UP000008743">
    <property type="component" value="Unassembled WGS sequence"/>
</dbReference>
<feature type="domain" description="N-acetyltransferase" evidence="3">
    <location>
        <begin position="24"/>
        <end position="198"/>
    </location>
</feature>
<evidence type="ECO:0000313" key="5">
    <source>
        <dbReference type="Proteomes" id="UP000008743"/>
    </source>
</evidence>
<protein>
    <recommendedName>
        <fullName evidence="3">N-acetyltransferase domain-containing protein</fullName>
    </recommendedName>
</protein>
<keyword evidence="5" id="KW-1185">Reference proteome</keyword>
<dbReference type="AlphaFoldDB" id="A0A0D2VK38"/>
<accession>A0A0D2VK38</accession>
<evidence type="ECO:0000313" key="4">
    <source>
        <dbReference type="EMBL" id="KJE90382.1"/>
    </source>
</evidence>
<dbReference type="Pfam" id="PF00583">
    <property type="entry name" value="Acetyltransf_1"/>
    <property type="match status" value="1"/>
</dbReference>
<dbReference type="PANTHER" id="PTHR43877:SF2">
    <property type="entry name" value="AMINOALKYLPHOSPHONATE N-ACETYLTRANSFERASE-RELATED"/>
    <property type="match status" value="1"/>
</dbReference>
<dbReference type="RefSeq" id="XP_004364569.1">
    <property type="nucleotide sequence ID" value="XM_004364512.2"/>
</dbReference>
<dbReference type="InterPro" id="IPR000182">
    <property type="entry name" value="GNAT_dom"/>
</dbReference>
<dbReference type="PANTHER" id="PTHR43877">
    <property type="entry name" value="AMINOALKYLPHOSPHONATE N-ACETYLTRANSFERASE-RELATED-RELATED"/>
    <property type="match status" value="1"/>
</dbReference>
<dbReference type="PROSITE" id="PS51186">
    <property type="entry name" value="GNAT"/>
    <property type="match status" value="1"/>
</dbReference>
<dbReference type="SUPFAM" id="SSF55729">
    <property type="entry name" value="Acyl-CoA N-acyltransferases (Nat)"/>
    <property type="match status" value="1"/>
</dbReference>
<name>A0A0D2VK38_CAPO3</name>
<dbReference type="InterPro" id="IPR050832">
    <property type="entry name" value="Bact_Acetyltransf"/>
</dbReference>
<sequence>MSELQQLPTCTPVDVTKLPTRDGFTVRVAIRSDLQAVRSVVNSAYSVERDSDEFKFKHTERFTNDEEPLSHMYFGNQPPPGHKGAFLVLIKQESQRVVGCIHIESDETNPDTTAQFGPLAVDPALQGQGLGTYLVRVAESVAQQWGCTHLGLRTANVRTDLLQFYPRLGFQLVGTAPFVQVERITRPVHFILMSKALGG</sequence>
<dbReference type="CDD" id="cd04301">
    <property type="entry name" value="NAT_SF"/>
    <property type="match status" value="1"/>
</dbReference>
<reference evidence="5" key="1">
    <citation type="submission" date="2011-02" db="EMBL/GenBank/DDBJ databases">
        <title>The Genome Sequence of Capsaspora owczarzaki ATCC 30864.</title>
        <authorList>
            <person name="Russ C."/>
            <person name="Cuomo C."/>
            <person name="Burger G."/>
            <person name="Gray M.W."/>
            <person name="Holland P.W.H."/>
            <person name="King N."/>
            <person name="Lang F.B.F."/>
            <person name="Roger A.J."/>
            <person name="Ruiz-Trillo I."/>
            <person name="Young S.K."/>
            <person name="Zeng Q."/>
            <person name="Gargeya S."/>
            <person name="Alvarado L."/>
            <person name="Berlin A."/>
            <person name="Chapman S.B."/>
            <person name="Chen Z."/>
            <person name="Freedman E."/>
            <person name="Gellesch M."/>
            <person name="Goldberg J."/>
            <person name="Griggs A."/>
            <person name="Gujja S."/>
            <person name="Heilman E."/>
            <person name="Heiman D."/>
            <person name="Howarth C."/>
            <person name="Mehta T."/>
            <person name="Neiman D."/>
            <person name="Pearson M."/>
            <person name="Roberts A."/>
            <person name="Saif S."/>
            <person name="Shea T."/>
            <person name="Shenoy N."/>
            <person name="Sisk P."/>
            <person name="Stolte C."/>
            <person name="Sykes S."/>
            <person name="White J."/>
            <person name="Yandava C."/>
            <person name="Haas B."/>
            <person name="Nusbaum C."/>
            <person name="Birren B."/>
        </authorList>
    </citation>
    <scope>NUCLEOTIDE SEQUENCE</scope>
    <source>
        <strain evidence="5">ATCC 30864</strain>
    </source>
</reference>
<dbReference type="EMBL" id="KE346361">
    <property type="protein sequence ID" value="KJE90382.1"/>
    <property type="molecule type" value="Genomic_DNA"/>
</dbReference>
<evidence type="ECO:0000256" key="2">
    <source>
        <dbReference type="ARBA" id="ARBA00023315"/>
    </source>
</evidence>
<dbReference type="GO" id="GO:0016747">
    <property type="term" value="F:acyltransferase activity, transferring groups other than amino-acyl groups"/>
    <property type="evidence" value="ECO:0007669"/>
    <property type="project" value="InterPro"/>
</dbReference>
<evidence type="ECO:0000259" key="3">
    <source>
        <dbReference type="PROSITE" id="PS51186"/>
    </source>
</evidence>
<dbReference type="OrthoDB" id="5689at2759"/>
<evidence type="ECO:0000256" key="1">
    <source>
        <dbReference type="ARBA" id="ARBA00022679"/>
    </source>
</evidence>
<gene>
    <name evidence="4" type="ORF">CAOG_001701</name>
</gene>
<organism evidence="4 5">
    <name type="scientific">Capsaspora owczarzaki (strain ATCC 30864)</name>
    <dbReference type="NCBI Taxonomy" id="595528"/>
    <lineage>
        <taxon>Eukaryota</taxon>
        <taxon>Filasterea</taxon>
        <taxon>Capsaspora</taxon>
    </lineage>
</organism>
<dbReference type="PhylomeDB" id="A0A0D2VK38"/>
<keyword evidence="1" id="KW-0808">Transferase</keyword>
<proteinExistence type="predicted"/>
<keyword evidence="2" id="KW-0012">Acyltransferase</keyword>
<dbReference type="InterPro" id="IPR016181">
    <property type="entry name" value="Acyl_CoA_acyltransferase"/>
</dbReference>